<dbReference type="EMBL" id="VSRR010031847">
    <property type="protein sequence ID" value="MPC70856.1"/>
    <property type="molecule type" value="Genomic_DNA"/>
</dbReference>
<reference evidence="1 2" key="1">
    <citation type="submission" date="2019-05" db="EMBL/GenBank/DDBJ databases">
        <title>Another draft genome of Portunus trituberculatus and its Hox gene families provides insights of decapod evolution.</title>
        <authorList>
            <person name="Jeong J.-H."/>
            <person name="Song I."/>
            <person name="Kim S."/>
            <person name="Choi T."/>
            <person name="Kim D."/>
            <person name="Ryu S."/>
            <person name="Kim W."/>
        </authorList>
    </citation>
    <scope>NUCLEOTIDE SEQUENCE [LARGE SCALE GENOMIC DNA]</scope>
    <source>
        <tissue evidence="1">Muscle</tissue>
    </source>
</reference>
<accession>A0A5B7HLN7</accession>
<gene>
    <name evidence="1" type="ORF">E2C01_065117</name>
</gene>
<evidence type="ECO:0000313" key="1">
    <source>
        <dbReference type="EMBL" id="MPC70856.1"/>
    </source>
</evidence>
<organism evidence="1 2">
    <name type="scientific">Portunus trituberculatus</name>
    <name type="common">Swimming crab</name>
    <name type="synonym">Neptunus trituberculatus</name>
    <dbReference type="NCBI Taxonomy" id="210409"/>
    <lineage>
        <taxon>Eukaryota</taxon>
        <taxon>Metazoa</taxon>
        <taxon>Ecdysozoa</taxon>
        <taxon>Arthropoda</taxon>
        <taxon>Crustacea</taxon>
        <taxon>Multicrustacea</taxon>
        <taxon>Malacostraca</taxon>
        <taxon>Eumalacostraca</taxon>
        <taxon>Eucarida</taxon>
        <taxon>Decapoda</taxon>
        <taxon>Pleocyemata</taxon>
        <taxon>Brachyura</taxon>
        <taxon>Eubrachyura</taxon>
        <taxon>Portunoidea</taxon>
        <taxon>Portunidae</taxon>
        <taxon>Portuninae</taxon>
        <taxon>Portunus</taxon>
    </lineage>
</organism>
<protein>
    <submittedName>
        <fullName evidence="1">Uncharacterized protein</fullName>
    </submittedName>
</protein>
<dbReference type="AlphaFoldDB" id="A0A5B7HLN7"/>
<keyword evidence="2" id="KW-1185">Reference proteome</keyword>
<sequence>MVVDKVEGLTHSPRATRAHHTLLLPPAAIPRVQEHWQPPSLVTLRGGGRKKHIRGRFVKERRWGKWGETTCMFGKGEENIKDMEEEGRGIKKVEEKEKEWHE</sequence>
<proteinExistence type="predicted"/>
<comment type="caution">
    <text evidence="1">The sequence shown here is derived from an EMBL/GenBank/DDBJ whole genome shotgun (WGS) entry which is preliminary data.</text>
</comment>
<evidence type="ECO:0000313" key="2">
    <source>
        <dbReference type="Proteomes" id="UP000324222"/>
    </source>
</evidence>
<name>A0A5B7HLN7_PORTR</name>
<dbReference type="Proteomes" id="UP000324222">
    <property type="component" value="Unassembled WGS sequence"/>
</dbReference>